<organism evidence="1 2">
    <name type="scientific">Pandoraea terrae</name>
    <dbReference type="NCBI Taxonomy" id="1537710"/>
    <lineage>
        <taxon>Bacteria</taxon>
        <taxon>Pseudomonadati</taxon>
        <taxon>Pseudomonadota</taxon>
        <taxon>Betaproteobacteria</taxon>
        <taxon>Burkholderiales</taxon>
        <taxon>Burkholderiaceae</taxon>
        <taxon>Pandoraea</taxon>
    </lineage>
</organism>
<name>A0A5E4ZEY1_9BURK</name>
<protein>
    <submittedName>
        <fullName evidence="1">Uncharacterized protein</fullName>
    </submittedName>
</protein>
<dbReference type="EMBL" id="CABPRZ010000037">
    <property type="protein sequence ID" value="VVE58743.1"/>
    <property type="molecule type" value="Genomic_DNA"/>
</dbReference>
<reference evidence="1 2" key="1">
    <citation type="submission" date="2019-08" db="EMBL/GenBank/DDBJ databases">
        <authorList>
            <person name="Peeters C."/>
        </authorList>
    </citation>
    <scope>NUCLEOTIDE SEQUENCE [LARGE SCALE GENOMIC DNA]</scope>
    <source>
        <strain evidence="1 2">LMG 30175</strain>
    </source>
</reference>
<evidence type="ECO:0000313" key="1">
    <source>
        <dbReference type="EMBL" id="VVE58743.1"/>
    </source>
</evidence>
<gene>
    <name evidence="1" type="ORF">PTE30175_05296</name>
</gene>
<proteinExistence type="predicted"/>
<evidence type="ECO:0000313" key="2">
    <source>
        <dbReference type="Proteomes" id="UP000414233"/>
    </source>
</evidence>
<dbReference type="AlphaFoldDB" id="A0A5E4ZEY1"/>
<sequence length="154" mass="17279">MWSLENPESSPRSSASASATLHSDFLRRYARRMLNDVHGDRASSALPVLRRVLAAGVTPHAKLTALFAEREALQLKHMLHTLAAELGFARWEACKAAIDQTDGAMLDRYRFDLGAFGDYEKTWFPDEATAREWQREHGGYVVRYGSQAVAILND</sequence>
<dbReference type="Proteomes" id="UP000414233">
    <property type="component" value="Unassembled WGS sequence"/>
</dbReference>
<accession>A0A5E4ZEY1</accession>
<keyword evidence="2" id="KW-1185">Reference proteome</keyword>